<protein>
    <submittedName>
        <fullName evidence="7">Iron-sulfur cluster repair di-iron protein</fullName>
    </submittedName>
</protein>
<keyword evidence="4" id="KW-0408">Iron</keyword>
<evidence type="ECO:0000256" key="1">
    <source>
        <dbReference type="ARBA" id="ARBA00004496"/>
    </source>
</evidence>
<comment type="caution">
    <text evidence="7">The sequence shown here is derived from an EMBL/GenBank/DDBJ whole genome shotgun (WGS) entry which is preliminary data.</text>
</comment>
<feature type="domain" description="Hemerythrin-like" evidence="6">
    <location>
        <begin position="89"/>
        <end position="233"/>
    </location>
</feature>
<keyword evidence="8" id="KW-1185">Reference proteome</keyword>
<name>A0ABW3S2U6_9BACL</name>
<evidence type="ECO:0000259" key="6">
    <source>
        <dbReference type="Pfam" id="PF01814"/>
    </source>
</evidence>
<dbReference type="PANTHER" id="PTHR36438:SF1">
    <property type="entry name" value="IRON-SULFUR CLUSTER REPAIR PROTEIN YTFE"/>
    <property type="match status" value="1"/>
</dbReference>
<evidence type="ECO:0000256" key="4">
    <source>
        <dbReference type="ARBA" id="ARBA00023004"/>
    </source>
</evidence>
<dbReference type="NCBIfam" id="TIGR03652">
    <property type="entry name" value="FeS_repair_RIC"/>
    <property type="match status" value="1"/>
</dbReference>
<dbReference type="Gene3D" id="1.20.120.520">
    <property type="entry name" value="nmb1532 protein domain like"/>
    <property type="match status" value="1"/>
</dbReference>
<dbReference type="Proteomes" id="UP001597262">
    <property type="component" value="Unassembled WGS sequence"/>
</dbReference>
<feature type="coiled-coil region" evidence="5">
    <location>
        <begin position="156"/>
        <end position="190"/>
    </location>
</feature>
<evidence type="ECO:0000313" key="8">
    <source>
        <dbReference type="Proteomes" id="UP001597262"/>
    </source>
</evidence>
<evidence type="ECO:0000256" key="2">
    <source>
        <dbReference type="ARBA" id="ARBA00022490"/>
    </source>
</evidence>
<keyword evidence="3" id="KW-0479">Metal-binding</keyword>
<dbReference type="RefSeq" id="WP_379321524.1">
    <property type="nucleotide sequence ID" value="NZ_JBHTLM010000024.1"/>
</dbReference>
<dbReference type="EMBL" id="JBHTLM010000024">
    <property type="protein sequence ID" value="MFD1179098.1"/>
    <property type="molecule type" value="Genomic_DNA"/>
</dbReference>
<sequence>MGRFTFTSDQKVGDIVAKFPGAGEIFKAYQIDFCCGGDKPLIEAIMKQGLDETEVLSKLNEHFEVVQGQFAAVEKSWVDAPLAELVEFIIHRHHGYLYENLPKLSQLTTTILKVHGATHPELSKVYKLFHTIKMELDEHLIKEETIQYPAIREYLASGAAADLDKAIAVIQELEDEHAGAGDILKELRKVTGDYAIPDGVCGTFELTYTKLKELESDLFEHIHLENNILFPRLFNVKKQFIEK</sequence>
<keyword evidence="2" id="KW-0963">Cytoplasm</keyword>
<dbReference type="InterPro" id="IPR012312">
    <property type="entry name" value="Hemerythrin-like"/>
</dbReference>
<reference evidence="8" key="1">
    <citation type="journal article" date="2019" name="Int. J. Syst. Evol. Microbiol.">
        <title>The Global Catalogue of Microorganisms (GCM) 10K type strain sequencing project: providing services to taxonomists for standard genome sequencing and annotation.</title>
        <authorList>
            <consortium name="The Broad Institute Genomics Platform"/>
            <consortium name="The Broad Institute Genome Sequencing Center for Infectious Disease"/>
            <person name="Wu L."/>
            <person name="Ma J."/>
        </authorList>
    </citation>
    <scope>NUCLEOTIDE SEQUENCE [LARGE SCALE GENOMIC DNA]</scope>
    <source>
        <strain evidence="8">CCUG 59189</strain>
    </source>
</reference>
<evidence type="ECO:0000256" key="5">
    <source>
        <dbReference type="SAM" id="Coils"/>
    </source>
</evidence>
<evidence type="ECO:0000256" key="3">
    <source>
        <dbReference type="ARBA" id="ARBA00022723"/>
    </source>
</evidence>
<keyword evidence="5" id="KW-0175">Coiled coil</keyword>
<gene>
    <name evidence="7" type="primary">ric</name>
    <name evidence="7" type="ORF">ACFQ3W_22725</name>
</gene>
<dbReference type="Pfam" id="PF04405">
    <property type="entry name" value="ScdA_N"/>
    <property type="match status" value="1"/>
</dbReference>
<dbReference type="InterPro" id="IPR019903">
    <property type="entry name" value="RIC_family"/>
</dbReference>
<accession>A0ABW3S2U6</accession>
<dbReference type="Pfam" id="PF01814">
    <property type="entry name" value="Hemerythrin"/>
    <property type="match status" value="1"/>
</dbReference>
<comment type="subcellular location">
    <subcellularLocation>
        <location evidence="1">Cytoplasm</location>
    </subcellularLocation>
</comment>
<proteinExistence type="predicted"/>
<dbReference type="InterPro" id="IPR038062">
    <property type="entry name" value="ScdA-like_N_sf"/>
</dbReference>
<evidence type="ECO:0000313" key="7">
    <source>
        <dbReference type="EMBL" id="MFD1179098.1"/>
    </source>
</evidence>
<organism evidence="7 8">
    <name type="scientific">Paenibacillus puldeungensis</name>
    <dbReference type="NCBI Taxonomy" id="696536"/>
    <lineage>
        <taxon>Bacteria</taxon>
        <taxon>Bacillati</taxon>
        <taxon>Bacillota</taxon>
        <taxon>Bacilli</taxon>
        <taxon>Bacillales</taxon>
        <taxon>Paenibacillaceae</taxon>
        <taxon>Paenibacillus</taxon>
    </lineage>
</organism>
<dbReference type="PANTHER" id="PTHR36438">
    <property type="entry name" value="IRON-SULFUR CLUSTER REPAIR PROTEIN YTFE"/>
    <property type="match status" value="1"/>
</dbReference>
<dbReference type="Gene3D" id="1.10.3910.10">
    <property type="entry name" value="SP0561-like"/>
    <property type="match status" value="1"/>
</dbReference>